<dbReference type="Gene3D" id="3.40.50.11030">
    <property type="entry name" value="Threonylcarbamoyl-AMP synthase, C-terminal domain"/>
    <property type="match status" value="1"/>
</dbReference>
<evidence type="ECO:0000256" key="5">
    <source>
        <dbReference type="ARBA" id="ARBA00022490"/>
    </source>
</evidence>
<evidence type="ECO:0000256" key="6">
    <source>
        <dbReference type="ARBA" id="ARBA00022679"/>
    </source>
</evidence>
<evidence type="ECO:0000313" key="18">
    <source>
        <dbReference type="Proteomes" id="UP000034491"/>
    </source>
</evidence>
<feature type="binding site" evidence="14">
    <location>
        <position position="146"/>
    </location>
    <ligand>
        <name>L-threonine</name>
        <dbReference type="ChEBI" id="CHEBI:57926"/>
    </ligand>
</feature>
<dbReference type="Proteomes" id="UP000034491">
    <property type="component" value="Unassembled WGS sequence"/>
</dbReference>
<proteinExistence type="inferred from homology"/>
<comment type="caution">
    <text evidence="17">The sequence shown here is derived from an EMBL/GenBank/DDBJ whole genome shotgun (WGS) entry which is preliminary data.</text>
</comment>
<protein>
    <recommendedName>
        <fullName evidence="4 13">Threonylcarbamoyl-AMP synthase</fullName>
        <shortName evidence="13">TC-AMP synthase</shortName>
        <ecNumber evidence="3 13">2.7.7.87</ecNumber>
    </recommendedName>
    <alternativeName>
        <fullName evidence="11 13">L-threonylcarbamoyladenylate synthase</fullName>
    </alternativeName>
</protein>
<sequence length="348" mass="36523">MATVSQSRYPNIFTADQSGLDHACALLRSGGLVAFPTETVYGLGANATDAKACASIYKAKGRPSFNPLIVHFPDLSEAEKRVVFNEKAQKLAPIFWPGPLTLVLPRTKSCDIADLCSAGLPSLAVRVPGHPIAHALLEQSGLPLAAPSANASGKISPTKSEHVAHSLGDKVSCILDGKDTACAVGLESTVIDLTGEIPVLLRPGNITKEEIEAVIGPIQMGKSLMESKAESSQDNQATEDTFESQNALKSPGLLKSHYAPTLPLRLNATEVTASEALLAFGHKPLLGAAYCLNLSEKGDLLEAAANLFSALHELDQKEGVQGIATMPIPNTGLGLAINDRLKRAAAPK</sequence>
<feature type="binding site" evidence="14">
    <location>
        <position position="66"/>
    </location>
    <ligand>
        <name>ATP</name>
        <dbReference type="ChEBI" id="CHEBI:30616"/>
    </ligand>
</feature>
<evidence type="ECO:0000256" key="3">
    <source>
        <dbReference type="ARBA" id="ARBA00012584"/>
    </source>
</evidence>
<evidence type="ECO:0000256" key="14">
    <source>
        <dbReference type="PIRSR" id="PIRSR004930-1"/>
    </source>
</evidence>
<dbReference type="Gene3D" id="3.90.870.10">
    <property type="entry name" value="DHBP synthase"/>
    <property type="match status" value="1"/>
</dbReference>
<keyword evidence="8 13" id="KW-0548">Nucleotidyltransferase</keyword>
<comment type="function">
    <text evidence="13">Required for the formation of a threonylcarbamoyl group on adenosine at position 37 (t(6)A37) in tRNAs that read codons beginning with adenine.</text>
</comment>
<organism evidence="17 18">
    <name type="scientific">Kiloniella litopenaei</name>
    <dbReference type="NCBI Taxonomy" id="1549748"/>
    <lineage>
        <taxon>Bacteria</taxon>
        <taxon>Pseudomonadati</taxon>
        <taxon>Pseudomonadota</taxon>
        <taxon>Alphaproteobacteria</taxon>
        <taxon>Rhodospirillales</taxon>
        <taxon>Kiloniellaceae</taxon>
        <taxon>Kiloniella</taxon>
    </lineage>
</organism>
<reference evidence="17 18" key="1">
    <citation type="submission" date="2015-03" db="EMBL/GenBank/DDBJ databases">
        <title>Genome sequence of Kiloniella sp. P1-1, isolated from the gut microflora of Pacific white shrimp, Penaeus vannamei.</title>
        <authorList>
            <person name="Shao Z."/>
            <person name="Wang L."/>
            <person name="Li X."/>
        </authorList>
    </citation>
    <scope>NUCLEOTIDE SEQUENCE [LARGE SCALE GENOMIC DNA]</scope>
    <source>
        <strain evidence="17 18">P1-1</strain>
    </source>
</reference>
<dbReference type="STRING" id="1549748.WH95_16990"/>
<dbReference type="Pfam" id="PF01300">
    <property type="entry name" value="Sua5_yciO_yrdC"/>
    <property type="match status" value="1"/>
</dbReference>
<dbReference type="OrthoDB" id="9814580at2"/>
<feature type="binding site" evidence="14">
    <location>
        <position position="126"/>
    </location>
    <ligand>
        <name>L-threonine</name>
        <dbReference type="ChEBI" id="CHEBI:57926"/>
    </ligand>
</feature>
<dbReference type="InterPro" id="IPR006070">
    <property type="entry name" value="Sua5-like_dom"/>
</dbReference>
<comment type="catalytic activity">
    <reaction evidence="12 13">
        <text>L-threonine + hydrogencarbonate + ATP = L-threonylcarbamoyladenylate + diphosphate + H2O</text>
        <dbReference type="Rhea" id="RHEA:36407"/>
        <dbReference type="ChEBI" id="CHEBI:15377"/>
        <dbReference type="ChEBI" id="CHEBI:17544"/>
        <dbReference type="ChEBI" id="CHEBI:30616"/>
        <dbReference type="ChEBI" id="CHEBI:33019"/>
        <dbReference type="ChEBI" id="CHEBI:57926"/>
        <dbReference type="ChEBI" id="CHEBI:73682"/>
        <dbReference type="EC" id="2.7.7.87"/>
    </reaction>
</comment>
<comment type="subcellular location">
    <subcellularLocation>
        <location evidence="1 13">Cytoplasm</location>
    </subcellularLocation>
</comment>
<evidence type="ECO:0000256" key="8">
    <source>
        <dbReference type="ARBA" id="ARBA00022695"/>
    </source>
</evidence>
<comment type="similarity">
    <text evidence="2 13">Belongs to the SUA5 family.</text>
</comment>
<keyword evidence="9 13" id="KW-0547">Nucleotide-binding</keyword>
<name>A0A0M2R185_9PROT</name>
<evidence type="ECO:0000313" key="17">
    <source>
        <dbReference type="EMBL" id="KKJ75657.1"/>
    </source>
</evidence>
<dbReference type="InterPro" id="IPR010923">
    <property type="entry name" value="T(6)A37_SUA5"/>
</dbReference>
<evidence type="ECO:0000256" key="15">
    <source>
        <dbReference type="SAM" id="MobiDB-lite"/>
    </source>
</evidence>
<evidence type="ECO:0000256" key="7">
    <source>
        <dbReference type="ARBA" id="ARBA00022694"/>
    </source>
</evidence>
<dbReference type="InterPro" id="IPR038385">
    <property type="entry name" value="Sua5/YwlC_C"/>
</dbReference>
<keyword evidence="7 13" id="KW-0819">tRNA processing</keyword>
<dbReference type="GO" id="GO:0061710">
    <property type="term" value="F:L-threonylcarbamoyladenylate synthase"/>
    <property type="evidence" value="ECO:0007669"/>
    <property type="project" value="UniProtKB-EC"/>
</dbReference>
<dbReference type="InterPro" id="IPR017945">
    <property type="entry name" value="DHBP_synth_RibB-like_a/b_dom"/>
</dbReference>
<evidence type="ECO:0000256" key="2">
    <source>
        <dbReference type="ARBA" id="ARBA00007663"/>
    </source>
</evidence>
<feature type="region of interest" description="Disordered" evidence="15">
    <location>
        <begin position="225"/>
        <end position="246"/>
    </location>
</feature>
<dbReference type="EMBL" id="LANI01000028">
    <property type="protein sequence ID" value="KKJ75657.1"/>
    <property type="molecule type" value="Genomic_DNA"/>
</dbReference>
<dbReference type="PIRSF" id="PIRSF004930">
    <property type="entry name" value="Tln_factor_SUA5"/>
    <property type="match status" value="1"/>
</dbReference>
<dbReference type="GO" id="GO:0003725">
    <property type="term" value="F:double-stranded RNA binding"/>
    <property type="evidence" value="ECO:0007669"/>
    <property type="project" value="UniProtKB-UniRule"/>
</dbReference>
<feature type="binding site" evidence="14">
    <location>
        <position position="62"/>
    </location>
    <ligand>
        <name>ATP</name>
        <dbReference type="ChEBI" id="CHEBI:30616"/>
    </ligand>
</feature>
<dbReference type="GO" id="GO:0005524">
    <property type="term" value="F:ATP binding"/>
    <property type="evidence" value="ECO:0007669"/>
    <property type="project" value="UniProtKB-UniRule"/>
</dbReference>
<dbReference type="SUPFAM" id="SSF55821">
    <property type="entry name" value="YrdC/RibB"/>
    <property type="match status" value="1"/>
</dbReference>
<keyword evidence="10 13" id="KW-0067">ATP-binding</keyword>
<dbReference type="PANTHER" id="PTHR17490:SF16">
    <property type="entry name" value="THREONYLCARBAMOYL-AMP SYNTHASE"/>
    <property type="match status" value="1"/>
</dbReference>
<dbReference type="PATRIC" id="fig|1549748.8.peg.2168"/>
<keyword evidence="6 13" id="KW-0808">Transferase</keyword>
<evidence type="ECO:0000259" key="16">
    <source>
        <dbReference type="PROSITE" id="PS51163"/>
    </source>
</evidence>
<evidence type="ECO:0000256" key="10">
    <source>
        <dbReference type="ARBA" id="ARBA00022840"/>
    </source>
</evidence>
<dbReference type="PANTHER" id="PTHR17490">
    <property type="entry name" value="SUA5"/>
    <property type="match status" value="1"/>
</dbReference>
<dbReference type="EC" id="2.7.7.87" evidence="3 13"/>
<feature type="binding site" evidence="14">
    <location>
        <position position="156"/>
    </location>
    <ligand>
        <name>ATP</name>
        <dbReference type="ChEBI" id="CHEBI:30616"/>
    </ligand>
</feature>
<dbReference type="AlphaFoldDB" id="A0A0M2R185"/>
<keyword evidence="5 13" id="KW-0963">Cytoplasm</keyword>
<dbReference type="GO" id="GO:0006450">
    <property type="term" value="P:regulation of translational fidelity"/>
    <property type="evidence" value="ECO:0007669"/>
    <property type="project" value="TreeGrafter"/>
</dbReference>
<dbReference type="NCBIfam" id="TIGR00057">
    <property type="entry name" value="L-threonylcarbamoyladenylate synthase"/>
    <property type="match status" value="1"/>
</dbReference>
<dbReference type="GO" id="GO:0008033">
    <property type="term" value="P:tRNA processing"/>
    <property type="evidence" value="ECO:0007669"/>
    <property type="project" value="UniProtKB-KW"/>
</dbReference>
<dbReference type="FunFam" id="3.90.870.10:FF:000009">
    <property type="entry name" value="Threonylcarbamoyl-AMP synthase, putative"/>
    <property type="match status" value="1"/>
</dbReference>
<evidence type="ECO:0000256" key="12">
    <source>
        <dbReference type="ARBA" id="ARBA00048366"/>
    </source>
</evidence>
<feature type="domain" description="YrdC-like" evidence="16">
    <location>
        <begin position="17"/>
        <end position="206"/>
    </location>
</feature>
<evidence type="ECO:0000256" key="11">
    <source>
        <dbReference type="ARBA" id="ARBA00029774"/>
    </source>
</evidence>
<evidence type="ECO:0000256" key="4">
    <source>
        <dbReference type="ARBA" id="ARBA00015492"/>
    </source>
</evidence>
<dbReference type="GO" id="GO:0005737">
    <property type="term" value="C:cytoplasm"/>
    <property type="evidence" value="ECO:0007669"/>
    <property type="project" value="UniProtKB-SubCell"/>
</dbReference>
<evidence type="ECO:0000256" key="1">
    <source>
        <dbReference type="ARBA" id="ARBA00004496"/>
    </source>
</evidence>
<dbReference type="RefSeq" id="WP_046509540.1">
    <property type="nucleotide sequence ID" value="NZ_LANI01000028.1"/>
</dbReference>
<feature type="binding site" evidence="14">
    <location>
        <position position="258"/>
    </location>
    <ligand>
        <name>ATP</name>
        <dbReference type="ChEBI" id="CHEBI:30616"/>
    </ligand>
</feature>
<feature type="binding site" evidence="14">
    <location>
        <position position="202"/>
    </location>
    <ligand>
        <name>ATP</name>
        <dbReference type="ChEBI" id="CHEBI:30616"/>
    </ligand>
</feature>
<dbReference type="InterPro" id="IPR005145">
    <property type="entry name" value="Sua5_C"/>
</dbReference>
<feature type="compositionally biased region" description="Polar residues" evidence="15">
    <location>
        <begin position="232"/>
        <end position="246"/>
    </location>
</feature>
<dbReference type="Pfam" id="PF03481">
    <property type="entry name" value="Sua5_C"/>
    <property type="match status" value="1"/>
</dbReference>
<gene>
    <name evidence="17" type="ORF">WH95_16990</name>
</gene>
<feature type="binding site" evidence="14">
    <location>
        <position position="188"/>
    </location>
    <ligand>
        <name>L-threonine</name>
        <dbReference type="ChEBI" id="CHEBI:57926"/>
    </ligand>
</feature>
<evidence type="ECO:0000256" key="13">
    <source>
        <dbReference type="PIRNR" id="PIRNR004930"/>
    </source>
</evidence>
<evidence type="ECO:0000256" key="9">
    <source>
        <dbReference type="ARBA" id="ARBA00022741"/>
    </source>
</evidence>
<dbReference type="GO" id="GO:0000049">
    <property type="term" value="F:tRNA binding"/>
    <property type="evidence" value="ECO:0007669"/>
    <property type="project" value="TreeGrafter"/>
</dbReference>
<feature type="binding site" evidence="14">
    <location>
        <position position="39"/>
    </location>
    <ligand>
        <name>L-threonine</name>
        <dbReference type="ChEBI" id="CHEBI:57926"/>
    </ligand>
</feature>
<feature type="binding site" evidence="14">
    <location>
        <position position="71"/>
    </location>
    <ligand>
        <name>L-threonine</name>
        <dbReference type="ChEBI" id="CHEBI:57926"/>
    </ligand>
</feature>
<dbReference type="InterPro" id="IPR050156">
    <property type="entry name" value="TC-AMP_synthase_SUA5"/>
</dbReference>
<keyword evidence="18" id="KW-1185">Reference proteome</keyword>
<feature type="binding site" evidence="14">
    <location>
        <position position="148"/>
    </location>
    <ligand>
        <name>ATP</name>
        <dbReference type="ChEBI" id="CHEBI:30616"/>
    </ligand>
</feature>
<dbReference type="PROSITE" id="PS51163">
    <property type="entry name" value="YRDC"/>
    <property type="match status" value="1"/>
</dbReference>
<accession>A0A0M2R185</accession>